<gene>
    <name evidence="3" type="ORF">DPMN_035799</name>
</gene>
<dbReference type="PANTHER" id="PTHR19303">
    <property type="entry name" value="TRANSPOSON"/>
    <property type="match status" value="1"/>
</dbReference>
<dbReference type="Gene3D" id="3.30.420.10">
    <property type="entry name" value="Ribonuclease H-like superfamily/Ribonuclease H"/>
    <property type="match status" value="1"/>
</dbReference>
<evidence type="ECO:0000313" key="4">
    <source>
        <dbReference type="Proteomes" id="UP000828390"/>
    </source>
</evidence>
<organism evidence="3 4">
    <name type="scientific">Dreissena polymorpha</name>
    <name type="common">Zebra mussel</name>
    <name type="synonym">Mytilus polymorpha</name>
    <dbReference type="NCBI Taxonomy" id="45954"/>
    <lineage>
        <taxon>Eukaryota</taxon>
        <taxon>Metazoa</taxon>
        <taxon>Spiralia</taxon>
        <taxon>Lophotrochozoa</taxon>
        <taxon>Mollusca</taxon>
        <taxon>Bivalvia</taxon>
        <taxon>Autobranchia</taxon>
        <taxon>Heteroconchia</taxon>
        <taxon>Euheterodonta</taxon>
        <taxon>Imparidentia</taxon>
        <taxon>Neoheterodontei</taxon>
        <taxon>Myida</taxon>
        <taxon>Dreissenoidea</taxon>
        <taxon>Dreissenidae</taxon>
        <taxon>Dreissena</taxon>
    </lineage>
</organism>
<evidence type="ECO:0000259" key="2">
    <source>
        <dbReference type="Pfam" id="PF03184"/>
    </source>
</evidence>
<protein>
    <recommendedName>
        <fullName evidence="2">DDE-1 domain-containing protein</fullName>
    </recommendedName>
</protein>
<dbReference type="InterPro" id="IPR050863">
    <property type="entry name" value="CenT-Element_Derived"/>
</dbReference>
<dbReference type="AlphaFoldDB" id="A0A9D4RKW5"/>
<dbReference type="Pfam" id="PF03184">
    <property type="entry name" value="DDE_1"/>
    <property type="match status" value="1"/>
</dbReference>
<proteinExistence type="predicted"/>
<sequence>MAVKEDNIPVYRASKIYGVPLTTLRDRVDSRVSVDSVKNGPAPLLSLSEEQLLVEHVKGLARVGYGYTRAEICTKASDFAVYLGKRGREEKPLSLKWFYGFMGRWPELKVVKPSGLPEQRARCASKEVILNYFEELKTIFDKYELHNKPHLVYNIDEKGINTEYRPPNIVAGFDARPQVVMAERSKTVTVIGGGNALGSQIPPFFVFPGQRMLPELMVGKSEGTEGMMTQSGWSNSEVFLRYMKTHFLKYAMGRNQEDTTLVLYDGHKSHISIELIEWAKENRIILFVLPPHCSHILQPMDVGCFGPFQKKYNQECLTYSRLHHQCVTRYDVCKLACKAYTVALSHVILQASFRKTGIYPLQNAIDAVTSLGDAIAPSELYAATCEKLASGADNIIQHEPDINDGAKFFSDFPTEVSKKVSKPRRNIHKLVGGKAMTEDKTFNDVRQYIAESATRPSTAGKATTTGSPVAGPSRAIQTSDDDSMSVDEDVTDDEKCCVCKKYNCTSKDGQSLAIYTWAQCDVCQHWTHLKYCTPVRVVRRNTSFKCPCC</sequence>
<dbReference type="GO" id="GO:0005634">
    <property type="term" value="C:nucleus"/>
    <property type="evidence" value="ECO:0007669"/>
    <property type="project" value="TreeGrafter"/>
</dbReference>
<dbReference type="EMBL" id="JAIWYP010000002">
    <property type="protein sequence ID" value="KAH3872581.1"/>
    <property type="molecule type" value="Genomic_DNA"/>
</dbReference>
<dbReference type="Proteomes" id="UP000828390">
    <property type="component" value="Unassembled WGS sequence"/>
</dbReference>
<reference evidence="3" key="2">
    <citation type="submission" date="2020-11" db="EMBL/GenBank/DDBJ databases">
        <authorList>
            <person name="McCartney M.A."/>
            <person name="Auch B."/>
            <person name="Kono T."/>
            <person name="Mallez S."/>
            <person name="Becker A."/>
            <person name="Gohl D.M."/>
            <person name="Silverstein K.A.T."/>
            <person name="Koren S."/>
            <person name="Bechman K.B."/>
            <person name="Herman A."/>
            <person name="Abrahante J.E."/>
            <person name="Garbe J."/>
        </authorList>
    </citation>
    <scope>NUCLEOTIDE SEQUENCE</scope>
    <source>
        <strain evidence="3">Duluth1</strain>
        <tissue evidence="3">Whole animal</tissue>
    </source>
</reference>
<dbReference type="GO" id="GO:0003677">
    <property type="term" value="F:DNA binding"/>
    <property type="evidence" value="ECO:0007669"/>
    <property type="project" value="TreeGrafter"/>
</dbReference>
<accession>A0A9D4RKW5</accession>
<keyword evidence="4" id="KW-1185">Reference proteome</keyword>
<dbReference type="InterPro" id="IPR036397">
    <property type="entry name" value="RNaseH_sf"/>
</dbReference>
<feature type="compositionally biased region" description="Polar residues" evidence="1">
    <location>
        <begin position="454"/>
        <end position="467"/>
    </location>
</feature>
<feature type="domain" description="DDE-1" evidence="2">
    <location>
        <begin position="187"/>
        <end position="320"/>
    </location>
</feature>
<reference evidence="3" key="1">
    <citation type="journal article" date="2019" name="bioRxiv">
        <title>The Genome of the Zebra Mussel, Dreissena polymorpha: A Resource for Invasive Species Research.</title>
        <authorList>
            <person name="McCartney M.A."/>
            <person name="Auch B."/>
            <person name="Kono T."/>
            <person name="Mallez S."/>
            <person name="Zhang Y."/>
            <person name="Obille A."/>
            <person name="Becker A."/>
            <person name="Abrahante J.E."/>
            <person name="Garbe J."/>
            <person name="Badalamenti J.P."/>
            <person name="Herman A."/>
            <person name="Mangelson H."/>
            <person name="Liachko I."/>
            <person name="Sullivan S."/>
            <person name="Sone E.D."/>
            <person name="Koren S."/>
            <person name="Silverstein K.A.T."/>
            <person name="Beckman K.B."/>
            <person name="Gohl D.M."/>
        </authorList>
    </citation>
    <scope>NUCLEOTIDE SEQUENCE</scope>
    <source>
        <strain evidence="3">Duluth1</strain>
        <tissue evidence="3">Whole animal</tissue>
    </source>
</reference>
<feature type="region of interest" description="Disordered" evidence="1">
    <location>
        <begin position="453"/>
        <end position="487"/>
    </location>
</feature>
<evidence type="ECO:0000256" key="1">
    <source>
        <dbReference type="SAM" id="MobiDB-lite"/>
    </source>
</evidence>
<evidence type="ECO:0000313" key="3">
    <source>
        <dbReference type="EMBL" id="KAH3872581.1"/>
    </source>
</evidence>
<name>A0A9D4RKW5_DREPO</name>
<dbReference type="PANTHER" id="PTHR19303:SF74">
    <property type="entry name" value="POGO TRANSPOSABLE ELEMENT WITH KRAB DOMAIN"/>
    <property type="match status" value="1"/>
</dbReference>
<comment type="caution">
    <text evidence="3">The sequence shown here is derived from an EMBL/GenBank/DDBJ whole genome shotgun (WGS) entry which is preliminary data.</text>
</comment>
<dbReference type="InterPro" id="IPR004875">
    <property type="entry name" value="DDE_SF_endonuclease_dom"/>
</dbReference>
<dbReference type="Gene3D" id="1.10.10.60">
    <property type="entry name" value="Homeodomain-like"/>
    <property type="match status" value="1"/>
</dbReference>